<evidence type="ECO:0000313" key="2">
    <source>
        <dbReference type="Proteomes" id="UP000571017"/>
    </source>
</evidence>
<dbReference type="EMBL" id="JACEFG010000003">
    <property type="protein sequence ID" value="MBA2176215.1"/>
    <property type="molecule type" value="Genomic_DNA"/>
</dbReference>
<dbReference type="SUPFAM" id="SSF53474">
    <property type="entry name" value="alpha/beta-Hydrolases"/>
    <property type="match status" value="1"/>
</dbReference>
<name>A0A838CWR4_9BACI</name>
<comment type="caution">
    <text evidence="1">The sequence shown here is derived from an EMBL/GenBank/DDBJ whole genome shotgun (WGS) entry which is preliminary data.</text>
</comment>
<gene>
    <name evidence="1" type="ORF">H0266_15060</name>
</gene>
<dbReference type="Proteomes" id="UP000571017">
    <property type="component" value="Unassembled WGS sequence"/>
</dbReference>
<protein>
    <recommendedName>
        <fullName evidence="3">Alpha/beta hydrolase</fullName>
    </recommendedName>
</protein>
<reference evidence="1 2" key="1">
    <citation type="journal article" date="2004" name="Extremophiles">
        <title>Halobacillus locisalis sp. nov., a halophilic bacterium isolated from a marine solar saltern of the Yellow Sea in Korea.</title>
        <authorList>
            <person name="Yoon J.H."/>
            <person name="Kang K.H."/>
            <person name="Oh T.K."/>
            <person name="Park Y.H."/>
        </authorList>
    </citation>
    <scope>NUCLEOTIDE SEQUENCE [LARGE SCALE GENOMIC DNA]</scope>
    <source>
        <strain evidence="1 2">KCTC 3788</strain>
    </source>
</reference>
<proteinExistence type="predicted"/>
<dbReference type="AlphaFoldDB" id="A0A838CWR4"/>
<evidence type="ECO:0000313" key="1">
    <source>
        <dbReference type="EMBL" id="MBA2176215.1"/>
    </source>
</evidence>
<keyword evidence="2" id="KW-1185">Reference proteome</keyword>
<evidence type="ECO:0008006" key="3">
    <source>
        <dbReference type="Google" id="ProtNLM"/>
    </source>
</evidence>
<sequence>MKRYFIHERVTEWGEKRRPVILCLHGLGSTGLSFIEIAEELKDDSYSVYIFPID</sequence>
<dbReference type="Gene3D" id="3.40.50.1820">
    <property type="entry name" value="alpha/beta hydrolase"/>
    <property type="match status" value="1"/>
</dbReference>
<accession>A0A838CWR4</accession>
<dbReference type="InterPro" id="IPR029058">
    <property type="entry name" value="AB_hydrolase_fold"/>
</dbReference>
<organism evidence="1 2">
    <name type="scientific">Halobacillus locisalis</name>
    <dbReference type="NCBI Taxonomy" id="220753"/>
    <lineage>
        <taxon>Bacteria</taxon>
        <taxon>Bacillati</taxon>
        <taxon>Bacillota</taxon>
        <taxon>Bacilli</taxon>
        <taxon>Bacillales</taxon>
        <taxon>Bacillaceae</taxon>
        <taxon>Halobacillus</taxon>
    </lineage>
</organism>